<dbReference type="Gene3D" id="2.40.50.140">
    <property type="entry name" value="Nucleic acid-binding proteins"/>
    <property type="match status" value="1"/>
</dbReference>
<evidence type="ECO:0000256" key="5">
    <source>
        <dbReference type="ARBA" id="ARBA00047740"/>
    </source>
</evidence>
<protein>
    <recommendedName>
        <fullName evidence="3">mRNA 5'-phosphatase</fullName>
        <ecNumber evidence="3">3.6.1.74</ecNumber>
    </recommendedName>
</protein>
<dbReference type="GO" id="GO:0140818">
    <property type="term" value="F:mRNA 5'-triphosphate monophosphatase activity"/>
    <property type="evidence" value="ECO:0007669"/>
    <property type="project" value="UniProtKB-EC"/>
</dbReference>
<dbReference type="InterPro" id="IPR004206">
    <property type="entry name" value="mRNA_triPase_Cet1"/>
</dbReference>
<comment type="caution">
    <text evidence="9">The sequence shown here is derived from an EMBL/GenBank/DDBJ whole genome shotgun (WGS) entry which is preliminary data.</text>
</comment>
<gene>
    <name evidence="9" type="ORF">THAOC_08498</name>
</gene>
<sequence length="771" mass="86087">MSKRPSGLMGIVDKASKTRKVTANDRASNHETSMANPFLKRPSKPEEAIKLFLVQSRSIARRQAVSGNGTAAIEIEARLGTLVSPFGAHDMRVLSSGPKLVPIQGKERVAHAFVCNIADNAQQGQSKSQGGTNFEGGITRSNYLKWTQAGLSEASPISAAFSCKRPQPHESESLVIKSQLVESESVTSVFAYPNKTRVNFPHVNVKGALGKGIAEKKEKLATIDLALPAAPYDLRLTCATERALTDQQYPNVASLRPGWTTKRIKRRRSYVRADKSFAWRMDVTEVTAESKNSSHPEIGYEIELELGASMTQRLIQSDDGSARKLSETLAQQLWYMLQQLNPTSDVLEVEEFLQEQTNKDATKLAIGQCGSIKRFMDSKFQAWRSAIAPTGGKSNEEVQGPRSFLGCMPVNFARHNIEEVQRSEGGYFLSEKTDGVRYLMVFTGSTCVLVDRASHESGKAYQPKHRMAGDEPMDSVVKAIKPGTVLDGEVVVHRKLRRPIFIVFDVLAISATEPILHLPFEQRLVHLRSASFVKPEIKMDVFNPQAVTNPQVALPLVRKNFVKRQDLDNLLSLVTEERGLRIYRYGETHHHLTDGIIFQPNSAYVCGTDVNLLKWKYLDTVTIDVQILPPASHRRGNGGQDDNVLNVGVMGEEGTIVNMTRYLRLPNSERLRLEADRDETGSNICEVGFDPGTGEWYYRTMRPDKVAPNHISTVLGTLLELAESLSTEELRYRMSVPPGTRDTYTKEVRTMEKQLLDHQRRRNRAASRQNN</sequence>
<dbReference type="GO" id="GO:0004651">
    <property type="term" value="F:polynucleotide 5'-phosphatase activity"/>
    <property type="evidence" value="ECO:0007669"/>
    <property type="project" value="InterPro"/>
</dbReference>
<dbReference type="InterPro" id="IPR012340">
    <property type="entry name" value="NA-bd_OB-fold"/>
</dbReference>
<comment type="catalytic activity">
    <reaction evidence="5">
        <text>a 5'-end triphospho-ribonucleoside in mRNA + H2O = a 5'-end diphospho-ribonucleoside in mRNA + phosphate + H(+)</text>
        <dbReference type="Rhea" id="RHEA:67004"/>
        <dbReference type="Rhea" id="RHEA-COMP:17164"/>
        <dbReference type="Rhea" id="RHEA-COMP:17165"/>
        <dbReference type="ChEBI" id="CHEBI:15377"/>
        <dbReference type="ChEBI" id="CHEBI:15378"/>
        <dbReference type="ChEBI" id="CHEBI:43474"/>
        <dbReference type="ChEBI" id="CHEBI:167616"/>
        <dbReference type="ChEBI" id="CHEBI:167618"/>
        <dbReference type="EC" id="3.6.1.74"/>
    </reaction>
    <physiologicalReaction direction="left-to-right" evidence="5">
        <dbReference type="Rhea" id="RHEA:67005"/>
    </physiologicalReaction>
</comment>
<keyword evidence="10" id="KW-1185">Reference proteome</keyword>
<accession>K0TI32</accession>
<dbReference type="GO" id="GO:0006370">
    <property type="term" value="P:7-methylguanosine mRNA capping"/>
    <property type="evidence" value="ECO:0007669"/>
    <property type="project" value="InterPro"/>
</dbReference>
<feature type="domain" description="mRNA triphosphatase Cet1-like" evidence="8">
    <location>
        <begin position="206"/>
        <end position="306"/>
    </location>
</feature>
<evidence type="ECO:0000256" key="4">
    <source>
        <dbReference type="ARBA" id="ARBA00044624"/>
    </source>
</evidence>
<dbReference type="SUPFAM" id="SSF55154">
    <property type="entry name" value="CYTH-like phosphatases"/>
    <property type="match status" value="1"/>
</dbReference>
<dbReference type="Pfam" id="PF02940">
    <property type="entry name" value="mRNA_triPase"/>
    <property type="match status" value="1"/>
</dbReference>
<keyword evidence="1" id="KW-0507">mRNA processing</keyword>
<dbReference type="GO" id="GO:0004484">
    <property type="term" value="F:mRNA guanylyltransferase activity"/>
    <property type="evidence" value="ECO:0007669"/>
    <property type="project" value="UniProtKB-EC"/>
</dbReference>
<evidence type="ECO:0000256" key="3">
    <source>
        <dbReference type="ARBA" id="ARBA00035028"/>
    </source>
</evidence>
<evidence type="ECO:0000256" key="1">
    <source>
        <dbReference type="ARBA" id="ARBA00022664"/>
    </source>
</evidence>
<reference evidence="9 10" key="1">
    <citation type="journal article" date="2012" name="Genome Biol.">
        <title>Genome and low-iron response of an oceanic diatom adapted to chronic iron limitation.</title>
        <authorList>
            <person name="Lommer M."/>
            <person name="Specht M."/>
            <person name="Roy A.S."/>
            <person name="Kraemer L."/>
            <person name="Andreson R."/>
            <person name="Gutowska M.A."/>
            <person name="Wolf J."/>
            <person name="Bergner S.V."/>
            <person name="Schilhabel M.B."/>
            <person name="Klostermeier U.C."/>
            <person name="Beiko R.G."/>
            <person name="Rosenstiel P."/>
            <person name="Hippler M."/>
            <person name="Laroche J."/>
        </authorList>
    </citation>
    <scope>NUCLEOTIDE SEQUENCE [LARGE SCALE GENOMIC DNA]</scope>
    <source>
        <strain evidence="9 10">CCMP1005</strain>
    </source>
</reference>
<comment type="catalytic activity">
    <reaction evidence="4">
        <text>a 5'-end diphospho-ribonucleoside in mRNA + GTP + H(+) = a 5'-end (5'-triphosphoguanosine)-ribonucleoside in mRNA + diphosphate</text>
        <dbReference type="Rhea" id="RHEA:67012"/>
        <dbReference type="Rhea" id="RHEA-COMP:17165"/>
        <dbReference type="Rhea" id="RHEA-COMP:17166"/>
        <dbReference type="ChEBI" id="CHEBI:15378"/>
        <dbReference type="ChEBI" id="CHEBI:33019"/>
        <dbReference type="ChEBI" id="CHEBI:37565"/>
        <dbReference type="ChEBI" id="CHEBI:167616"/>
        <dbReference type="ChEBI" id="CHEBI:167617"/>
        <dbReference type="EC" id="2.7.7.50"/>
    </reaction>
    <physiologicalReaction direction="left-to-right" evidence="4">
        <dbReference type="Rhea" id="RHEA:67013"/>
    </physiologicalReaction>
</comment>
<dbReference type="Gene3D" id="3.30.470.30">
    <property type="entry name" value="DNA ligase/mRNA capping enzyme"/>
    <property type="match status" value="1"/>
</dbReference>
<proteinExistence type="predicted"/>
<dbReference type="SUPFAM" id="SSF56091">
    <property type="entry name" value="DNA ligase/mRNA capping enzyme, catalytic domain"/>
    <property type="match status" value="1"/>
</dbReference>
<dbReference type="InterPro" id="IPR051029">
    <property type="entry name" value="mRNA_Capping_Enz/RNA_Phosphat"/>
</dbReference>
<dbReference type="GO" id="GO:0005524">
    <property type="term" value="F:ATP binding"/>
    <property type="evidence" value="ECO:0007669"/>
    <property type="project" value="InterPro"/>
</dbReference>
<feature type="domain" description="mRNA capping enzyme adenylation" evidence="7">
    <location>
        <begin position="409"/>
        <end position="616"/>
    </location>
</feature>
<dbReference type="Pfam" id="PF01331">
    <property type="entry name" value="mRNA_cap_enzyme"/>
    <property type="match status" value="1"/>
</dbReference>
<dbReference type="Proteomes" id="UP000266841">
    <property type="component" value="Unassembled WGS sequence"/>
</dbReference>
<dbReference type="AlphaFoldDB" id="K0TI32"/>
<name>K0TI32_THAOC</name>
<organism evidence="9 10">
    <name type="scientific">Thalassiosira oceanica</name>
    <name type="common">Marine diatom</name>
    <dbReference type="NCBI Taxonomy" id="159749"/>
    <lineage>
        <taxon>Eukaryota</taxon>
        <taxon>Sar</taxon>
        <taxon>Stramenopiles</taxon>
        <taxon>Ochrophyta</taxon>
        <taxon>Bacillariophyta</taxon>
        <taxon>Coscinodiscophyceae</taxon>
        <taxon>Thalassiosirophycidae</taxon>
        <taxon>Thalassiosirales</taxon>
        <taxon>Thalassiosiraceae</taxon>
        <taxon>Thalassiosira</taxon>
    </lineage>
</organism>
<dbReference type="EC" id="3.6.1.74" evidence="3"/>
<dbReference type="CDD" id="cd07470">
    <property type="entry name" value="CYTH-like_mRNA_RTPase"/>
    <property type="match status" value="1"/>
</dbReference>
<dbReference type="SUPFAM" id="SSF50249">
    <property type="entry name" value="Nucleic acid-binding proteins"/>
    <property type="match status" value="1"/>
</dbReference>
<dbReference type="InterPro" id="IPR033469">
    <property type="entry name" value="CYTH-like_dom_sf"/>
</dbReference>
<evidence type="ECO:0000259" key="7">
    <source>
        <dbReference type="Pfam" id="PF01331"/>
    </source>
</evidence>
<dbReference type="OrthoDB" id="200924at2759"/>
<dbReference type="eggNOG" id="KOG2386">
    <property type="taxonomic scope" value="Eukaryota"/>
</dbReference>
<dbReference type="PANTHER" id="PTHR10367:SF17">
    <property type="entry name" value="MRNA-CAPPING ENZYME"/>
    <property type="match status" value="1"/>
</dbReference>
<dbReference type="InterPro" id="IPR037009">
    <property type="entry name" value="mRNA_triPase_Cet1_sf"/>
</dbReference>
<dbReference type="EMBL" id="AGNL01008953">
    <property type="protein sequence ID" value="EJK70167.1"/>
    <property type="molecule type" value="Genomic_DNA"/>
</dbReference>
<dbReference type="OMA" id="GTMPVGF"/>
<dbReference type="PANTHER" id="PTHR10367">
    <property type="entry name" value="MRNA-CAPPING ENZYME"/>
    <property type="match status" value="1"/>
</dbReference>
<feature type="region of interest" description="Disordered" evidence="6">
    <location>
        <begin position="1"/>
        <end position="28"/>
    </location>
</feature>
<dbReference type="Gene3D" id="3.20.100.10">
    <property type="entry name" value="mRNA triphosphatase Cet1-like"/>
    <property type="match status" value="1"/>
</dbReference>
<keyword evidence="2" id="KW-0378">Hydrolase</keyword>
<dbReference type="CDD" id="cd07895">
    <property type="entry name" value="Adenylation_mRNA_capping"/>
    <property type="match status" value="1"/>
</dbReference>
<evidence type="ECO:0000313" key="10">
    <source>
        <dbReference type="Proteomes" id="UP000266841"/>
    </source>
</evidence>
<evidence type="ECO:0000256" key="6">
    <source>
        <dbReference type="SAM" id="MobiDB-lite"/>
    </source>
</evidence>
<evidence type="ECO:0000259" key="8">
    <source>
        <dbReference type="Pfam" id="PF02940"/>
    </source>
</evidence>
<dbReference type="InterPro" id="IPR001339">
    <property type="entry name" value="mRNA_cap_enzyme_adenylation"/>
</dbReference>
<evidence type="ECO:0000256" key="2">
    <source>
        <dbReference type="ARBA" id="ARBA00022801"/>
    </source>
</evidence>
<evidence type="ECO:0000313" key="9">
    <source>
        <dbReference type="EMBL" id="EJK70167.1"/>
    </source>
</evidence>